<evidence type="ECO:0000313" key="7">
    <source>
        <dbReference type="EMBL" id="PWA00286.1"/>
    </source>
</evidence>
<keyword evidence="3 5" id="KW-0442">Lipid degradation</keyword>
<dbReference type="PRINTS" id="PR00390">
    <property type="entry name" value="PHPHLIPASEC"/>
</dbReference>
<dbReference type="Proteomes" id="UP000245591">
    <property type="component" value="Unassembled WGS sequence"/>
</dbReference>
<dbReference type="InterPro" id="IPR001192">
    <property type="entry name" value="PI-PLC_fam"/>
</dbReference>
<accession>A0A2U1J5C3</accession>
<gene>
    <name evidence="7" type="ORF">BB558_003671</name>
</gene>
<dbReference type="InterPro" id="IPR001711">
    <property type="entry name" value="PLipase_C_Pinositol-sp_Y"/>
</dbReference>
<keyword evidence="8" id="KW-1185">Reference proteome</keyword>
<keyword evidence="4 5" id="KW-0443">Lipid metabolism</keyword>
<dbReference type="SMART" id="SM00148">
    <property type="entry name" value="PLCXc"/>
    <property type="match status" value="1"/>
</dbReference>
<dbReference type="GO" id="GO:0051209">
    <property type="term" value="P:release of sequestered calcium ion into cytosol"/>
    <property type="evidence" value="ECO:0007669"/>
    <property type="project" value="TreeGrafter"/>
</dbReference>
<organism evidence="7 8">
    <name type="scientific">Smittium angustum</name>
    <dbReference type="NCBI Taxonomy" id="133377"/>
    <lineage>
        <taxon>Eukaryota</taxon>
        <taxon>Fungi</taxon>
        <taxon>Fungi incertae sedis</taxon>
        <taxon>Zoopagomycota</taxon>
        <taxon>Kickxellomycotina</taxon>
        <taxon>Harpellomycetes</taxon>
        <taxon>Harpellales</taxon>
        <taxon>Legeriomycetaceae</taxon>
        <taxon>Smittium</taxon>
    </lineage>
</organism>
<dbReference type="InterPro" id="IPR011993">
    <property type="entry name" value="PH-like_dom_sf"/>
</dbReference>
<dbReference type="SUPFAM" id="SSF51695">
    <property type="entry name" value="PLC-like phosphodiesterases"/>
    <property type="match status" value="2"/>
</dbReference>
<reference evidence="7 8" key="1">
    <citation type="journal article" date="2018" name="MBio">
        <title>Comparative Genomics Reveals the Core Gene Toolbox for the Fungus-Insect Symbiosis.</title>
        <authorList>
            <person name="Wang Y."/>
            <person name="Stata M."/>
            <person name="Wang W."/>
            <person name="Stajich J.E."/>
            <person name="White M.M."/>
            <person name="Moncalvo J.M."/>
        </authorList>
    </citation>
    <scope>NUCLEOTIDE SEQUENCE [LARGE SCALE GENOMIC DNA]</scope>
    <source>
        <strain evidence="7 8">AUS-126-30</strain>
    </source>
</reference>
<proteinExistence type="predicted"/>
<dbReference type="InterPro" id="IPR017946">
    <property type="entry name" value="PLC-like_Pdiesterase_TIM-brl"/>
</dbReference>
<comment type="catalytic activity">
    <reaction evidence="5">
        <text>a 1,2-diacyl-sn-glycero-3-phospho-(1D-myo-inositol-4,5-bisphosphate) + H2O = 1D-myo-inositol 1,4,5-trisphosphate + a 1,2-diacyl-sn-glycerol + H(+)</text>
        <dbReference type="Rhea" id="RHEA:33179"/>
        <dbReference type="ChEBI" id="CHEBI:15377"/>
        <dbReference type="ChEBI" id="CHEBI:15378"/>
        <dbReference type="ChEBI" id="CHEBI:17815"/>
        <dbReference type="ChEBI" id="CHEBI:58456"/>
        <dbReference type="ChEBI" id="CHEBI:203600"/>
        <dbReference type="EC" id="3.1.4.11"/>
    </reaction>
</comment>
<dbReference type="PANTHER" id="PTHR10336:SF36">
    <property type="entry name" value="1-PHOSPHATIDYLINOSITOL 4,5-BISPHOSPHATE PHOSPHODIESTERASE BETA-4"/>
    <property type="match status" value="1"/>
</dbReference>
<dbReference type="GO" id="GO:0004435">
    <property type="term" value="F:phosphatidylinositol-4,5-bisphosphate phospholipase C activity"/>
    <property type="evidence" value="ECO:0007669"/>
    <property type="project" value="UniProtKB-EC"/>
</dbReference>
<comment type="caution">
    <text evidence="7">The sequence shown here is derived from an EMBL/GenBank/DDBJ whole genome shotgun (WGS) entry which is preliminary data.</text>
</comment>
<dbReference type="AlphaFoldDB" id="A0A2U1J5C3"/>
<dbReference type="Gene3D" id="3.20.20.190">
    <property type="entry name" value="Phosphatidylinositol (PI) phosphodiesterase"/>
    <property type="match status" value="2"/>
</dbReference>
<keyword evidence="2 5" id="KW-0378">Hydrolase</keyword>
<evidence type="ECO:0000256" key="1">
    <source>
        <dbReference type="ARBA" id="ARBA00012368"/>
    </source>
</evidence>
<dbReference type="Gene3D" id="2.30.29.30">
    <property type="entry name" value="Pleckstrin-homology domain (PH domain)/Phosphotyrosine-binding domain (PTB)"/>
    <property type="match status" value="1"/>
</dbReference>
<evidence type="ECO:0000256" key="3">
    <source>
        <dbReference type="ARBA" id="ARBA00022963"/>
    </source>
</evidence>
<dbReference type="GO" id="GO:0048015">
    <property type="term" value="P:phosphatidylinositol-mediated signaling"/>
    <property type="evidence" value="ECO:0007669"/>
    <property type="project" value="TreeGrafter"/>
</dbReference>
<evidence type="ECO:0000256" key="5">
    <source>
        <dbReference type="RuleBase" id="RU361133"/>
    </source>
</evidence>
<dbReference type="PANTHER" id="PTHR10336">
    <property type="entry name" value="PHOSPHOINOSITIDE-SPECIFIC PHOSPHOLIPASE C FAMILY PROTEIN"/>
    <property type="match status" value="1"/>
</dbReference>
<evidence type="ECO:0000259" key="6">
    <source>
        <dbReference type="PROSITE" id="PS50008"/>
    </source>
</evidence>
<sequence>MTSTNSQETIHFYPLYNTSKVISNIGICTLPKDQVISDHKQKIRKIAEISSKKYLILKATSRKLHYKPFRLDFQQQRIVWESKKNRFNNKVDFERIYEIRFGQSAEETIKIPSNISEKLKENIIVISYIRKSEHKTLEIFTQDKQDFTEWIFFLQVVLNSLTQIQSTEDQKIWDSVIAARQNWEYDITRKDNYFYTESQKDIPNVLDQNSRPTTPLALPNKSKRIIGNFPRWGIFESGRQQSVSFYEKISGLNREINEHSLYKKNNFTYILNECYKENLVTFGKKHEFQYKDFKNFVLNIQKDKISDAQIKKIFYSYSNSSGIITKKCLLNYLKSSHNSITFEPPPKTALIDLNEHNTHYQQINMDKPMNEYFISSSHNTYLLGGQIIGTSSIEGYIRALHKGCRCLEIDCWDGPLGEPVVCHGRTFTTRIPINSTNFNPVPFWDSGVQMVALNYQTFDKNMQIHDAFFGMSYGTGYVLKPPHLRNLESENNIDIDREHGLRSVNESTCNLESDGVFASVDTKTNNDGNFLKHQEIIPKTECKNQFAEPRKLIVKFLNASVGKEVKSTEMKSGISCQIELIYDMQKGPFAMIGTYDFGNDLKKTNTFLTSNGNSDRYDSFSSGGKASEKEYPDTDFKNHKNYFIGNFDFEESKSLSKKSSKNWEVQTNKEEIKENLEYLQQKKVQNPRKIGFSVPFAKSCKGFFGSEIFSSPKKKSVSVKSLKTNLSNASTSISTTTTIIGQANNTTYQTEYTQLASMSEGFWKDTGCIALIPRTKIIICRFSIRALGKGGVGETEIASACIPIEMLKVGYRQIELQPNWSSGAFIGESLYPFMFVRIE</sequence>
<dbReference type="SMART" id="SM00149">
    <property type="entry name" value="PLCYc"/>
    <property type="match status" value="1"/>
</dbReference>
<dbReference type="EMBL" id="MBFU01000344">
    <property type="protein sequence ID" value="PWA00286.1"/>
    <property type="molecule type" value="Genomic_DNA"/>
</dbReference>
<evidence type="ECO:0000313" key="8">
    <source>
        <dbReference type="Proteomes" id="UP000245591"/>
    </source>
</evidence>
<dbReference type="GO" id="GO:0016042">
    <property type="term" value="P:lipid catabolic process"/>
    <property type="evidence" value="ECO:0007669"/>
    <property type="project" value="UniProtKB-KW"/>
</dbReference>
<dbReference type="EC" id="3.1.4.11" evidence="1 5"/>
<feature type="domain" description="PI-PLC Y-box" evidence="6">
    <location>
        <begin position="425"/>
        <end position="485"/>
    </location>
</feature>
<evidence type="ECO:0000256" key="4">
    <source>
        <dbReference type="ARBA" id="ARBA00023098"/>
    </source>
</evidence>
<dbReference type="PROSITE" id="PS50007">
    <property type="entry name" value="PIPLC_X_DOMAIN"/>
    <property type="match status" value="1"/>
</dbReference>
<name>A0A2U1J5C3_SMIAN</name>
<dbReference type="PROSITE" id="PS50008">
    <property type="entry name" value="PIPLC_Y_DOMAIN"/>
    <property type="match status" value="1"/>
</dbReference>
<protein>
    <recommendedName>
        <fullName evidence="1 5">Phosphoinositide phospholipase C</fullName>
        <ecNumber evidence="1 5">3.1.4.11</ecNumber>
    </recommendedName>
</protein>
<dbReference type="InterPro" id="IPR000909">
    <property type="entry name" value="PLipase_C_PInositol-sp_X_dom"/>
</dbReference>
<evidence type="ECO:0000256" key="2">
    <source>
        <dbReference type="ARBA" id="ARBA00022801"/>
    </source>
</evidence>
<dbReference type="Pfam" id="PF00388">
    <property type="entry name" value="PI-PLC-X"/>
    <property type="match status" value="1"/>
</dbReference>